<dbReference type="Gramene" id="ORUFI02G12710.1">
    <property type="protein sequence ID" value="ORUFI02G12710.1"/>
    <property type="gene ID" value="ORUFI02G12710"/>
</dbReference>
<evidence type="ECO:0000256" key="1">
    <source>
        <dbReference type="SAM" id="MobiDB-lite"/>
    </source>
</evidence>
<name>A0A0E0ND70_ORYRU</name>
<feature type="region of interest" description="Disordered" evidence="1">
    <location>
        <begin position="1"/>
        <end position="25"/>
    </location>
</feature>
<feature type="compositionally biased region" description="Pro residues" evidence="1">
    <location>
        <begin position="166"/>
        <end position="180"/>
    </location>
</feature>
<evidence type="ECO:0000313" key="2">
    <source>
        <dbReference type="EnsemblPlants" id="ORUFI02G12710.1"/>
    </source>
</evidence>
<dbReference type="PANTHER" id="PTHR35500:SF1">
    <property type="entry name" value="OS03G0108700 PROTEIN"/>
    <property type="match status" value="1"/>
</dbReference>
<dbReference type="STRING" id="4529.A0A0E0ND70"/>
<feature type="compositionally biased region" description="Low complexity" evidence="1">
    <location>
        <begin position="150"/>
        <end position="161"/>
    </location>
</feature>
<dbReference type="AlphaFoldDB" id="A0A0E0ND70"/>
<dbReference type="Proteomes" id="UP000008022">
    <property type="component" value="Unassembled WGS sequence"/>
</dbReference>
<dbReference type="EnsemblPlants" id="ORUFI02G12710.1">
    <property type="protein sequence ID" value="ORUFI02G12710.1"/>
    <property type="gene ID" value="ORUFI02G12710"/>
</dbReference>
<evidence type="ECO:0000313" key="3">
    <source>
        <dbReference type="Proteomes" id="UP000008022"/>
    </source>
</evidence>
<dbReference type="HOGENOM" id="CLU_1211483_0_0_1"/>
<proteinExistence type="predicted"/>
<feature type="region of interest" description="Disordered" evidence="1">
    <location>
        <begin position="201"/>
        <end position="229"/>
    </location>
</feature>
<feature type="region of interest" description="Disordered" evidence="1">
    <location>
        <begin position="134"/>
        <end position="180"/>
    </location>
</feature>
<accession>A0A0E0ND70</accession>
<keyword evidence="3" id="KW-1185">Reference proteome</keyword>
<reference evidence="3" key="1">
    <citation type="submission" date="2013-06" db="EMBL/GenBank/DDBJ databases">
        <authorList>
            <person name="Zhao Q."/>
        </authorList>
    </citation>
    <scope>NUCLEOTIDE SEQUENCE</scope>
    <source>
        <strain evidence="3">cv. W1943</strain>
    </source>
</reference>
<sequence>MDGCVQSNGGQGEEEMVSQGSAGGGVAASSGVVVNITTGPMTETEDDMAVGEEEEVVAASAETEEHVQRILLAIDAFTRQVSEMLEAGHELFKNLAADFEDRLCSIINRCNLDPQGEERVERWEDEIRELRAHDAANEQARSLRRHRSRLPTSHRSSPSTPHRSRPPTPPLRNRARPPPSPLRLLWPPFWCGDGSFPSGDGARLKRCPLGRPAPSPPAGLPSRQKITVE</sequence>
<dbReference type="eggNOG" id="ENOG502S4DD">
    <property type="taxonomic scope" value="Eukaryota"/>
</dbReference>
<dbReference type="PANTHER" id="PTHR35500">
    <property type="entry name" value="OS03G0108700 PROTEIN"/>
    <property type="match status" value="1"/>
</dbReference>
<organism evidence="2 3">
    <name type="scientific">Oryza rufipogon</name>
    <name type="common">Brownbeard rice</name>
    <name type="synonym">Asian wild rice</name>
    <dbReference type="NCBI Taxonomy" id="4529"/>
    <lineage>
        <taxon>Eukaryota</taxon>
        <taxon>Viridiplantae</taxon>
        <taxon>Streptophyta</taxon>
        <taxon>Embryophyta</taxon>
        <taxon>Tracheophyta</taxon>
        <taxon>Spermatophyta</taxon>
        <taxon>Magnoliopsida</taxon>
        <taxon>Liliopsida</taxon>
        <taxon>Poales</taxon>
        <taxon>Poaceae</taxon>
        <taxon>BOP clade</taxon>
        <taxon>Oryzoideae</taxon>
        <taxon>Oryzeae</taxon>
        <taxon>Oryzinae</taxon>
        <taxon>Oryza</taxon>
    </lineage>
</organism>
<protein>
    <submittedName>
        <fullName evidence="2">Uncharacterized protein</fullName>
    </submittedName>
</protein>
<reference evidence="2" key="2">
    <citation type="submission" date="2015-06" db="UniProtKB">
        <authorList>
            <consortium name="EnsemblPlants"/>
        </authorList>
    </citation>
    <scope>IDENTIFICATION</scope>
</reference>